<comment type="caution">
    <text evidence="2">The sequence shown here is derived from an EMBL/GenBank/DDBJ whole genome shotgun (WGS) entry which is preliminary data.</text>
</comment>
<keyword evidence="3" id="KW-1185">Reference proteome</keyword>
<evidence type="ECO:0000313" key="2">
    <source>
        <dbReference type="EMBL" id="KAK9910857.1"/>
    </source>
</evidence>
<name>A0AAW1VUY6_RUBAR</name>
<sequence>MASQVTPQPPPAHQNSHRKSRPQRSPTTQFDRARALILTPPSLPSLSRRQNRPPFTEPSHELPPASTKLPPSLPHHDAATQTPPASSNSALPKLVR</sequence>
<feature type="region of interest" description="Disordered" evidence="1">
    <location>
        <begin position="1"/>
        <end position="96"/>
    </location>
</feature>
<proteinExistence type="predicted"/>
<feature type="compositionally biased region" description="Low complexity" evidence="1">
    <location>
        <begin position="38"/>
        <end position="54"/>
    </location>
</feature>
<accession>A0AAW1VUY6</accession>
<evidence type="ECO:0000313" key="3">
    <source>
        <dbReference type="Proteomes" id="UP001457282"/>
    </source>
</evidence>
<reference evidence="2 3" key="1">
    <citation type="journal article" date="2023" name="G3 (Bethesda)">
        <title>A chromosome-length genome assembly and annotation of blackberry (Rubus argutus, cv. 'Hillquist').</title>
        <authorList>
            <person name="Bruna T."/>
            <person name="Aryal R."/>
            <person name="Dudchenko O."/>
            <person name="Sargent D.J."/>
            <person name="Mead D."/>
            <person name="Buti M."/>
            <person name="Cavallini A."/>
            <person name="Hytonen T."/>
            <person name="Andres J."/>
            <person name="Pham M."/>
            <person name="Weisz D."/>
            <person name="Mascagni F."/>
            <person name="Usai G."/>
            <person name="Natali L."/>
            <person name="Bassil N."/>
            <person name="Fernandez G.E."/>
            <person name="Lomsadze A."/>
            <person name="Armour M."/>
            <person name="Olukolu B."/>
            <person name="Poorten T."/>
            <person name="Britton C."/>
            <person name="Davik J."/>
            <person name="Ashrafi H."/>
            <person name="Aiden E.L."/>
            <person name="Borodovsky M."/>
            <person name="Worthington M."/>
        </authorList>
    </citation>
    <scope>NUCLEOTIDE SEQUENCE [LARGE SCALE GENOMIC DNA]</scope>
    <source>
        <strain evidence="2">PI 553951</strain>
    </source>
</reference>
<dbReference type="EMBL" id="JBEDUW010000007">
    <property type="protein sequence ID" value="KAK9910857.1"/>
    <property type="molecule type" value="Genomic_DNA"/>
</dbReference>
<dbReference type="Proteomes" id="UP001457282">
    <property type="component" value="Unassembled WGS sequence"/>
</dbReference>
<dbReference type="AlphaFoldDB" id="A0AAW1VUY6"/>
<evidence type="ECO:0000256" key="1">
    <source>
        <dbReference type="SAM" id="MobiDB-lite"/>
    </source>
</evidence>
<protein>
    <submittedName>
        <fullName evidence="2">Uncharacterized protein</fullName>
    </submittedName>
</protein>
<organism evidence="2 3">
    <name type="scientific">Rubus argutus</name>
    <name type="common">Southern blackberry</name>
    <dbReference type="NCBI Taxonomy" id="59490"/>
    <lineage>
        <taxon>Eukaryota</taxon>
        <taxon>Viridiplantae</taxon>
        <taxon>Streptophyta</taxon>
        <taxon>Embryophyta</taxon>
        <taxon>Tracheophyta</taxon>
        <taxon>Spermatophyta</taxon>
        <taxon>Magnoliopsida</taxon>
        <taxon>eudicotyledons</taxon>
        <taxon>Gunneridae</taxon>
        <taxon>Pentapetalae</taxon>
        <taxon>rosids</taxon>
        <taxon>fabids</taxon>
        <taxon>Rosales</taxon>
        <taxon>Rosaceae</taxon>
        <taxon>Rosoideae</taxon>
        <taxon>Rosoideae incertae sedis</taxon>
        <taxon>Rubus</taxon>
    </lineage>
</organism>
<gene>
    <name evidence="2" type="ORF">M0R45_034796</name>
</gene>
<feature type="compositionally biased region" description="Polar residues" evidence="1">
    <location>
        <begin position="79"/>
        <end position="90"/>
    </location>
</feature>